<dbReference type="PROSITE" id="PS00107">
    <property type="entry name" value="PROTEIN_KINASE_ATP"/>
    <property type="match status" value="1"/>
</dbReference>
<keyword evidence="11" id="KW-0418">Kinase</keyword>
<evidence type="ECO:0000256" key="18">
    <source>
        <dbReference type="SAM" id="MobiDB-lite"/>
    </source>
</evidence>
<keyword evidence="7" id="KW-0597">Phosphoprotein</keyword>
<feature type="region of interest" description="Disordered" evidence="18">
    <location>
        <begin position="313"/>
        <end position="408"/>
    </location>
</feature>
<dbReference type="FunFam" id="1.10.510.10:FF:000411">
    <property type="entry name" value="Probable Ste20-like kinase Don3"/>
    <property type="match status" value="1"/>
</dbReference>
<evidence type="ECO:0000256" key="2">
    <source>
        <dbReference type="ARBA" id="ARBA00004496"/>
    </source>
</evidence>
<evidence type="ECO:0000313" key="20">
    <source>
        <dbReference type="EMBL" id="KAF5312251.1"/>
    </source>
</evidence>
<dbReference type="PROSITE" id="PS50011">
    <property type="entry name" value="PROTEIN_KINASE_DOM"/>
    <property type="match status" value="1"/>
</dbReference>
<dbReference type="Proteomes" id="UP000567179">
    <property type="component" value="Unassembled WGS sequence"/>
</dbReference>
<evidence type="ECO:0000256" key="14">
    <source>
        <dbReference type="ARBA" id="ARBA00047899"/>
    </source>
</evidence>
<dbReference type="InterPro" id="IPR000719">
    <property type="entry name" value="Prot_kinase_dom"/>
</dbReference>
<evidence type="ECO:0000256" key="12">
    <source>
        <dbReference type="ARBA" id="ARBA00022840"/>
    </source>
</evidence>
<dbReference type="InterPro" id="IPR017441">
    <property type="entry name" value="Protein_kinase_ATP_BS"/>
</dbReference>
<evidence type="ECO:0000256" key="3">
    <source>
        <dbReference type="ARBA" id="ARBA00008874"/>
    </source>
</evidence>
<comment type="catalytic activity">
    <reaction evidence="14">
        <text>L-threonyl-[protein] + ATP = O-phospho-L-threonyl-[protein] + ADP + H(+)</text>
        <dbReference type="Rhea" id="RHEA:46608"/>
        <dbReference type="Rhea" id="RHEA-COMP:11060"/>
        <dbReference type="Rhea" id="RHEA-COMP:11605"/>
        <dbReference type="ChEBI" id="CHEBI:15378"/>
        <dbReference type="ChEBI" id="CHEBI:30013"/>
        <dbReference type="ChEBI" id="CHEBI:30616"/>
        <dbReference type="ChEBI" id="CHEBI:61977"/>
        <dbReference type="ChEBI" id="CHEBI:456216"/>
        <dbReference type="EC" id="2.7.11.1"/>
    </reaction>
</comment>
<keyword evidence="13" id="KW-0460">Magnesium</keyword>
<dbReference type="Pfam" id="PF00069">
    <property type="entry name" value="Pkinase"/>
    <property type="match status" value="1"/>
</dbReference>
<evidence type="ECO:0000256" key="11">
    <source>
        <dbReference type="ARBA" id="ARBA00022777"/>
    </source>
</evidence>
<accession>A0A8H5ETW6</accession>
<keyword evidence="9" id="KW-0479">Metal-binding</keyword>
<evidence type="ECO:0000256" key="5">
    <source>
        <dbReference type="ARBA" id="ARBA00022490"/>
    </source>
</evidence>
<feature type="domain" description="Protein kinase" evidence="19">
    <location>
        <begin position="12"/>
        <end position="263"/>
    </location>
</feature>
<evidence type="ECO:0000313" key="21">
    <source>
        <dbReference type="Proteomes" id="UP000567179"/>
    </source>
</evidence>
<dbReference type="PANTHER" id="PTHR48012">
    <property type="entry name" value="STERILE20-LIKE KINASE, ISOFORM B-RELATED"/>
    <property type="match status" value="1"/>
</dbReference>
<dbReference type="PANTHER" id="PTHR48012:SF10">
    <property type="entry name" value="FI20177P1"/>
    <property type="match status" value="1"/>
</dbReference>
<feature type="coiled-coil region" evidence="17">
    <location>
        <begin position="38"/>
        <end position="65"/>
    </location>
</feature>
<dbReference type="InterPro" id="IPR050629">
    <property type="entry name" value="STE20/SPS1-PAK"/>
</dbReference>
<dbReference type="SMART" id="SM00220">
    <property type="entry name" value="S_TKc"/>
    <property type="match status" value="1"/>
</dbReference>
<keyword evidence="21" id="KW-1185">Reference proteome</keyword>
<keyword evidence="10 16" id="KW-0547">Nucleotide-binding</keyword>
<dbReference type="EMBL" id="JAACJJ010000056">
    <property type="protein sequence ID" value="KAF5312251.1"/>
    <property type="molecule type" value="Genomic_DNA"/>
</dbReference>
<reference evidence="20 21" key="1">
    <citation type="journal article" date="2020" name="ISME J.">
        <title>Uncovering the hidden diversity of litter-decomposition mechanisms in mushroom-forming fungi.</title>
        <authorList>
            <person name="Floudas D."/>
            <person name="Bentzer J."/>
            <person name="Ahren D."/>
            <person name="Johansson T."/>
            <person name="Persson P."/>
            <person name="Tunlid A."/>
        </authorList>
    </citation>
    <scope>NUCLEOTIDE SEQUENCE [LARGE SCALE GENOMIC DNA]</scope>
    <source>
        <strain evidence="20 21">CBS 101986</strain>
    </source>
</reference>
<gene>
    <name evidence="20" type="ORF">D9619_002764</name>
</gene>
<evidence type="ECO:0000256" key="16">
    <source>
        <dbReference type="PROSITE-ProRule" id="PRU10141"/>
    </source>
</evidence>
<evidence type="ECO:0000256" key="17">
    <source>
        <dbReference type="SAM" id="Coils"/>
    </source>
</evidence>
<dbReference type="InterPro" id="IPR011009">
    <property type="entry name" value="Kinase-like_dom_sf"/>
</dbReference>
<feature type="compositionally biased region" description="Polar residues" evidence="18">
    <location>
        <begin position="358"/>
        <end position="371"/>
    </location>
</feature>
<dbReference type="Pfam" id="PF20929">
    <property type="entry name" value="PDCD10_N"/>
    <property type="match status" value="1"/>
</dbReference>
<feature type="compositionally biased region" description="Polar residues" evidence="18">
    <location>
        <begin position="388"/>
        <end position="403"/>
    </location>
</feature>
<comment type="subcellular location">
    <subcellularLocation>
        <location evidence="2">Cytoplasm</location>
    </subcellularLocation>
</comment>
<keyword evidence="17" id="KW-0175">Coiled coil</keyword>
<evidence type="ECO:0000259" key="19">
    <source>
        <dbReference type="PROSITE" id="PS50011"/>
    </source>
</evidence>
<protein>
    <recommendedName>
        <fullName evidence="4">non-specific serine/threonine protein kinase</fullName>
        <ecNumber evidence="4">2.7.11.1</ecNumber>
    </recommendedName>
</protein>
<evidence type="ECO:0000256" key="15">
    <source>
        <dbReference type="ARBA" id="ARBA00048679"/>
    </source>
</evidence>
<dbReference type="InterPro" id="IPR046409">
    <property type="entry name" value="PDC10_dimerisation_sf"/>
</dbReference>
<dbReference type="Gene3D" id="1.10.510.10">
    <property type="entry name" value="Transferase(Phosphotransferase) domain 1"/>
    <property type="match status" value="1"/>
</dbReference>
<dbReference type="GO" id="GO:0046872">
    <property type="term" value="F:metal ion binding"/>
    <property type="evidence" value="ECO:0007669"/>
    <property type="project" value="UniProtKB-KW"/>
</dbReference>
<dbReference type="Gene3D" id="1.10.12.70">
    <property type="match status" value="1"/>
</dbReference>
<dbReference type="GO" id="GO:0005524">
    <property type="term" value="F:ATP binding"/>
    <property type="evidence" value="ECO:0007669"/>
    <property type="project" value="UniProtKB-UniRule"/>
</dbReference>
<keyword evidence="8" id="KW-0808">Transferase</keyword>
<comment type="catalytic activity">
    <reaction evidence="15">
        <text>L-seryl-[protein] + ATP = O-phospho-L-seryl-[protein] + ADP + H(+)</text>
        <dbReference type="Rhea" id="RHEA:17989"/>
        <dbReference type="Rhea" id="RHEA-COMP:9863"/>
        <dbReference type="Rhea" id="RHEA-COMP:11604"/>
        <dbReference type="ChEBI" id="CHEBI:15378"/>
        <dbReference type="ChEBI" id="CHEBI:29999"/>
        <dbReference type="ChEBI" id="CHEBI:30616"/>
        <dbReference type="ChEBI" id="CHEBI:83421"/>
        <dbReference type="ChEBI" id="CHEBI:456216"/>
        <dbReference type="EC" id="2.7.11.1"/>
    </reaction>
</comment>
<organism evidence="20 21">
    <name type="scientific">Psilocybe cf. subviscida</name>
    <dbReference type="NCBI Taxonomy" id="2480587"/>
    <lineage>
        <taxon>Eukaryota</taxon>
        <taxon>Fungi</taxon>
        <taxon>Dikarya</taxon>
        <taxon>Basidiomycota</taxon>
        <taxon>Agaricomycotina</taxon>
        <taxon>Agaricomycetes</taxon>
        <taxon>Agaricomycetidae</taxon>
        <taxon>Agaricales</taxon>
        <taxon>Agaricineae</taxon>
        <taxon>Strophariaceae</taxon>
        <taxon>Psilocybe</taxon>
    </lineage>
</organism>
<dbReference type="FunFam" id="3.30.200.20:FF:000092">
    <property type="entry name" value="Serine/threonine-protein kinase 24"/>
    <property type="match status" value="1"/>
</dbReference>
<proteinExistence type="inferred from homology"/>
<comment type="similarity">
    <text evidence="3">Belongs to the protein kinase superfamily. STE Ser/Thr protein kinase family. STE20 subfamily.</text>
</comment>
<dbReference type="GO" id="GO:0005737">
    <property type="term" value="C:cytoplasm"/>
    <property type="evidence" value="ECO:0007669"/>
    <property type="project" value="UniProtKB-SubCell"/>
</dbReference>
<comment type="caution">
    <text evidence="20">The sequence shown here is derived from an EMBL/GenBank/DDBJ whole genome shotgun (WGS) entry which is preliminary data.</text>
</comment>
<evidence type="ECO:0000256" key="8">
    <source>
        <dbReference type="ARBA" id="ARBA00022679"/>
    </source>
</evidence>
<sequence>MESHHQDPEELYVKQDRIGKGSFGEVYKGFDKRTQRTVAIKIIDLESAEDEIEDIQQEIQILSQLDSPHVTKYHGSFLKGSKLWIVMEYCSGGSCSDLMKPGVFREEYIAIIVRELLRGLQYLHGEGKLHRDIKAANILLSAGGEVKLADFGVSGQLSGTLSAKKNTFVGTPYWMSPEVIKQSGYDHKADIWSLGITAIELAKGEPPYAELHPMKVLFLIPKNPPPTLEGNFSRTFKEFIQLCLHRDPRERPSAADLLKHKFIKTAKKTSYLTELIERHERWKAEGGGRQEEADNDADAEYVDSADQEDLWDFGTVRHGGRPSTIGRNHNSVRVPGPPLTWENDEDYTARQGEPIPSPSNRAPSTSFNSSVAAKGTLPPLPPSPATPQFEQSTVRHTPAQQKPSIPITAPAEHHPEAYEDYDDQYVETYSTTKGSMIQQKLQEHIDDEELPDTTMLDSVILPAIASLFPRVNSQEARVALSALQRAFTEAERIIPGVTLELVNEIVDSVEHVEEEDR</sequence>
<evidence type="ECO:0000256" key="10">
    <source>
        <dbReference type="ARBA" id="ARBA00022741"/>
    </source>
</evidence>
<evidence type="ECO:0000256" key="9">
    <source>
        <dbReference type="ARBA" id="ARBA00022723"/>
    </source>
</evidence>
<dbReference type="OrthoDB" id="248923at2759"/>
<evidence type="ECO:0000256" key="13">
    <source>
        <dbReference type="ARBA" id="ARBA00022842"/>
    </source>
</evidence>
<name>A0A8H5ETW6_9AGAR</name>
<dbReference type="EC" id="2.7.11.1" evidence="4"/>
<evidence type="ECO:0000256" key="4">
    <source>
        <dbReference type="ARBA" id="ARBA00012513"/>
    </source>
</evidence>
<dbReference type="InterPro" id="IPR048288">
    <property type="entry name" value="PDCD10_N"/>
</dbReference>
<keyword evidence="12 16" id="KW-0067">ATP-binding</keyword>
<comment type="cofactor">
    <cofactor evidence="1">
        <name>Mg(2+)</name>
        <dbReference type="ChEBI" id="CHEBI:18420"/>
    </cofactor>
</comment>
<evidence type="ECO:0000256" key="7">
    <source>
        <dbReference type="ARBA" id="ARBA00022553"/>
    </source>
</evidence>
<feature type="binding site" evidence="16">
    <location>
        <position position="41"/>
    </location>
    <ligand>
        <name>ATP</name>
        <dbReference type="ChEBI" id="CHEBI:30616"/>
    </ligand>
</feature>
<dbReference type="AlphaFoldDB" id="A0A8H5ETW6"/>
<evidence type="ECO:0000256" key="1">
    <source>
        <dbReference type="ARBA" id="ARBA00001946"/>
    </source>
</evidence>
<dbReference type="CDD" id="cd06609">
    <property type="entry name" value="STKc_MST3_like"/>
    <property type="match status" value="1"/>
</dbReference>
<keyword evidence="6" id="KW-0723">Serine/threonine-protein kinase</keyword>
<dbReference type="Gene3D" id="3.30.200.20">
    <property type="entry name" value="Phosphorylase Kinase, domain 1"/>
    <property type="match status" value="1"/>
</dbReference>
<dbReference type="SUPFAM" id="SSF56112">
    <property type="entry name" value="Protein kinase-like (PK-like)"/>
    <property type="match status" value="1"/>
</dbReference>
<keyword evidence="5" id="KW-0963">Cytoplasm</keyword>
<evidence type="ECO:0000256" key="6">
    <source>
        <dbReference type="ARBA" id="ARBA00022527"/>
    </source>
</evidence>
<dbReference type="GO" id="GO:0004674">
    <property type="term" value="F:protein serine/threonine kinase activity"/>
    <property type="evidence" value="ECO:0007669"/>
    <property type="project" value="UniProtKB-KW"/>
</dbReference>